<dbReference type="RefSeq" id="WP_166031174.1">
    <property type="nucleotide sequence ID" value="NZ_CP048877.1"/>
</dbReference>
<name>A0A6G7PTV6_9BACT</name>
<dbReference type="InterPro" id="IPR026017">
    <property type="entry name" value="Lumazine-bd_dom"/>
</dbReference>
<dbReference type="PANTHER" id="PTHR21098">
    <property type="entry name" value="RIBOFLAVIN SYNTHASE ALPHA CHAIN"/>
    <property type="match status" value="1"/>
</dbReference>
<evidence type="ECO:0000256" key="5">
    <source>
        <dbReference type="ARBA" id="ARBA00012827"/>
    </source>
</evidence>
<gene>
    <name evidence="11" type="ORF">G4V39_01085</name>
</gene>
<dbReference type="KEGG" id="tav:G4V39_01085"/>
<evidence type="ECO:0000256" key="10">
    <source>
        <dbReference type="NCBIfam" id="TIGR00187"/>
    </source>
</evidence>
<dbReference type="EC" id="2.5.1.9" evidence="5 10"/>
<comment type="function">
    <text evidence="2">Catalyzes the dismutation of two molecules of 6,7-dimethyl-8-ribityllumazine, resulting in the formation of riboflavin and 5-amino-6-(D-ribitylamino)uracil.</text>
</comment>
<evidence type="ECO:0000256" key="4">
    <source>
        <dbReference type="ARBA" id="ARBA00011233"/>
    </source>
</evidence>
<keyword evidence="12" id="KW-1185">Reference proteome</keyword>
<evidence type="ECO:0000313" key="11">
    <source>
        <dbReference type="EMBL" id="QIJ70951.1"/>
    </source>
</evidence>
<dbReference type="FunFam" id="2.40.30.20:FF:000003">
    <property type="entry name" value="Riboflavin synthase, alpha subunit"/>
    <property type="match status" value="1"/>
</dbReference>
<dbReference type="SUPFAM" id="SSF63380">
    <property type="entry name" value="Riboflavin synthase domain-like"/>
    <property type="match status" value="2"/>
</dbReference>
<comment type="pathway">
    <text evidence="3">Cofactor biosynthesis; riboflavin biosynthesis; riboflavin from 2-hydroxy-3-oxobutyl phosphate and 5-amino-6-(D-ribitylamino)uracil: step 2/2.</text>
</comment>
<dbReference type="NCBIfam" id="TIGR00187">
    <property type="entry name" value="ribE"/>
    <property type="match status" value="1"/>
</dbReference>
<dbReference type="FunFam" id="2.40.30.20:FF:000004">
    <property type="entry name" value="Riboflavin synthase, alpha subunit"/>
    <property type="match status" value="1"/>
</dbReference>
<dbReference type="Gene3D" id="2.40.30.20">
    <property type="match status" value="2"/>
</dbReference>
<sequence length="214" mass="23291">MFTGIIEGLGEIRGLERSGGGLKIRLIPPFSAQELTLGESVAVNGVCLTVTHIDGQTATFDISPETISRTTLGGLKPGDRVNVERALRASDRLGGHIVSGHVDGVGRVLSRRSQGDFLFYEVQIPSELSRYVIQKGSIAIDGISLTVNDIRDHRLSLAIIPHTASLTTIGYRQPGDLVNIEVDIIGKYIEKLLSPWKNSTAIDQEFLKQHGFFD</sequence>
<evidence type="ECO:0000256" key="7">
    <source>
        <dbReference type="ARBA" id="ARBA00022619"/>
    </source>
</evidence>
<comment type="subunit">
    <text evidence="4">Homotrimer.</text>
</comment>
<evidence type="ECO:0000256" key="2">
    <source>
        <dbReference type="ARBA" id="ARBA00002803"/>
    </source>
</evidence>
<comment type="catalytic activity">
    <reaction evidence="1">
        <text>2 6,7-dimethyl-8-(1-D-ribityl)lumazine + H(+) = 5-amino-6-(D-ribitylamino)uracil + riboflavin</text>
        <dbReference type="Rhea" id="RHEA:20772"/>
        <dbReference type="ChEBI" id="CHEBI:15378"/>
        <dbReference type="ChEBI" id="CHEBI:15934"/>
        <dbReference type="ChEBI" id="CHEBI:57986"/>
        <dbReference type="ChEBI" id="CHEBI:58201"/>
        <dbReference type="EC" id="2.5.1.9"/>
    </reaction>
</comment>
<evidence type="ECO:0000256" key="1">
    <source>
        <dbReference type="ARBA" id="ARBA00000968"/>
    </source>
</evidence>
<dbReference type="InterPro" id="IPR017938">
    <property type="entry name" value="Riboflavin_synthase-like_b-brl"/>
</dbReference>
<organism evidence="11 12">
    <name type="scientific">Thermosulfuriphilus ammonigenes</name>
    <dbReference type="NCBI Taxonomy" id="1936021"/>
    <lineage>
        <taxon>Bacteria</taxon>
        <taxon>Pseudomonadati</taxon>
        <taxon>Thermodesulfobacteriota</taxon>
        <taxon>Thermodesulfobacteria</taxon>
        <taxon>Thermodesulfobacteriales</taxon>
        <taxon>Thermodesulfobacteriaceae</taxon>
        <taxon>Thermosulfuriphilus</taxon>
    </lineage>
</organism>
<dbReference type="GO" id="GO:0004746">
    <property type="term" value="F:riboflavin synthase activity"/>
    <property type="evidence" value="ECO:0007669"/>
    <property type="project" value="UniProtKB-UniRule"/>
</dbReference>
<reference evidence="11 12" key="1">
    <citation type="submission" date="2020-02" db="EMBL/GenBank/DDBJ databases">
        <title>Genome analysis of Thermosulfuriphilus ammonigenes ST65T, an anaerobic thermophilic chemolithoautotrophic bacterium isolated from a deep-sea hydrothermal vent.</title>
        <authorList>
            <person name="Slobodkina G."/>
            <person name="Allioux M."/>
            <person name="Merkel A."/>
            <person name="Alain K."/>
            <person name="Jebbar M."/>
            <person name="Slobodkin A."/>
        </authorList>
    </citation>
    <scope>NUCLEOTIDE SEQUENCE [LARGE SCALE GENOMIC DNA]</scope>
    <source>
        <strain evidence="11 12">ST65</strain>
    </source>
</reference>
<dbReference type="EMBL" id="CP048877">
    <property type="protein sequence ID" value="QIJ70951.1"/>
    <property type="molecule type" value="Genomic_DNA"/>
</dbReference>
<dbReference type="CDD" id="cd00402">
    <property type="entry name" value="Riboflavin_synthase_like"/>
    <property type="match status" value="1"/>
</dbReference>
<dbReference type="AlphaFoldDB" id="A0A6G7PTV6"/>
<dbReference type="NCBIfam" id="NF009566">
    <property type="entry name" value="PRK13020.1"/>
    <property type="match status" value="1"/>
</dbReference>
<dbReference type="NCBIfam" id="NF006767">
    <property type="entry name" value="PRK09289.1"/>
    <property type="match status" value="1"/>
</dbReference>
<dbReference type="InterPro" id="IPR001783">
    <property type="entry name" value="Lumazine-bd"/>
</dbReference>
<dbReference type="Pfam" id="PF00677">
    <property type="entry name" value="Lum_binding"/>
    <property type="match status" value="2"/>
</dbReference>
<accession>A0A6G7PTV6</accession>
<evidence type="ECO:0000256" key="9">
    <source>
        <dbReference type="ARBA" id="ARBA00022737"/>
    </source>
</evidence>
<evidence type="ECO:0000256" key="6">
    <source>
        <dbReference type="ARBA" id="ARBA00013950"/>
    </source>
</evidence>
<proteinExistence type="predicted"/>
<keyword evidence="9" id="KW-0677">Repeat</keyword>
<dbReference type="PIRSF" id="PIRSF000498">
    <property type="entry name" value="Riboflavin_syn_A"/>
    <property type="match status" value="1"/>
</dbReference>
<dbReference type="PROSITE" id="PS51177">
    <property type="entry name" value="LUMAZINE_BIND"/>
    <property type="match status" value="2"/>
</dbReference>
<dbReference type="PANTHER" id="PTHR21098:SF12">
    <property type="entry name" value="RIBOFLAVIN SYNTHASE"/>
    <property type="match status" value="1"/>
</dbReference>
<keyword evidence="8 11" id="KW-0808">Transferase</keyword>
<dbReference type="Proteomes" id="UP000502179">
    <property type="component" value="Chromosome"/>
</dbReference>
<evidence type="ECO:0000313" key="12">
    <source>
        <dbReference type="Proteomes" id="UP000502179"/>
    </source>
</evidence>
<evidence type="ECO:0000256" key="8">
    <source>
        <dbReference type="ARBA" id="ARBA00022679"/>
    </source>
</evidence>
<keyword evidence="7" id="KW-0686">Riboflavin biosynthesis</keyword>
<dbReference type="InterPro" id="IPR023366">
    <property type="entry name" value="ATP_synth_asu-like_sf"/>
</dbReference>
<evidence type="ECO:0000256" key="3">
    <source>
        <dbReference type="ARBA" id="ARBA00004887"/>
    </source>
</evidence>
<protein>
    <recommendedName>
        <fullName evidence="6 10">Riboflavin synthase</fullName>
        <ecNumber evidence="5 10">2.5.1.9</ecNumber>
    </recommendedName>
</protein>
<dbReference type="GO" id="GO:0009231">
    <property type="term" value="P:riboflavin biosynthetic process"/>
    <property type="evidence" value="ECO:0007669"/>
    <property type="project" value="UniProtKB-KW"/>
</dbReference>